<feature type="compositionally biased region" description="Acidic residues" evidence="1">
    <location>
        <begin position="269"/>
        <end position="278"/>
    </location>
</feature>
<feature type="compositionally biased region" description="Low complexity" evidence="1">
    <location>
        <begin position="297"/>
        <end position="306"/>
    </location>
</feature>
<evidence type="ECO:0000313" key="3">
    <source>
        <dbReference type="EMBL" id="GEP46323.1"/>
    </source>
</evidence>
<protein>
    <submittedName>
        <fullName evidence="3">Uncharacterized protein</fullName>
    </submittedName>
</protein>
<feature type="transmembrane region" description="Helical" evidence="2">
    <location>
        <begin position="12"/>
        <end position="38"/>
    </location>
</feature>
<evidence type="ECO:0000313" key="4">
    <source>
        <dbReference type="Proteomes" id="UP000321577"/>
    </source>
</evidence>
<organism evidence="3 4">
    <name type="scientific">Brevifollis gellanilyticus</name>
    <dbReference type="NCBI Taxonomy" id="748831"/>
    <lineage>
        <taxon>Bacteria</taxon>
        <taxon>Pseudomonadati</taxon>
        <taxon>Verrucomicrobiota</taxon>
        <taxon>Verrucomicrobiia</taxon>
        <taxon>Verrucomicrobiales</taxon>
        <taxon>Verrucomicrobiaceae</taxon>
    </lineage>
</organism>
<feature type="compositionally biased region" description="Basic residues" evidence="1">
    <location>
        <begin position="226"/>
        <end position="242"/>
    </location>
</feature>
<dbReference type="PROSITE" id="PS51257">
    <property type="entry name" value="PROKAR_LIPOPROTEIN"/>
    <property type="match status" value="1"/>
</dbReference>
<feature type="region of interest" description="Disordered" evidence="1">
    <location>
        <begin position="101"/>
        <end position="124"/>
    </location>
</feature>
<dbReference type="EMBL" id="BKAG01000086">
    <property type="protein sequence ID" value="GEP46323.1"/>
    <property type="molecule type" value="Genomic_DNA"/>
</dbReference>
<reference evidence="3 4" key="1">
    <citation type="submission" date="2019-07" db="EMBL/GenBank/DDBJ databases">
        <title>Whole genome shotgun sequence of Brevifollis gellanilyticus NBRC 108608.</title>
        <authorList>
            <person name="Hosoyama A."/>
            <person name="Uohara A."/>
            <person name="Ohji S."/>
            <person name="Ichikawa N."/>
        </authorList>
    </citation>
    <scope>NUCLEOTIDE SEQUENCE [LARGE SCALE GENOMIC DNA]</scope>
    <source>
        <strain evidence="3 4">NBRC 108608</strain>
    </source>
</reference>
<comment type="caution">
    <text evidence="3">The sequence shown here is derived from an EMBL/GenBank/DDBJ whole genome shotgun (WGS) entry which is preliminary data.</text>
</comment>
<sequence length="477" mass="50551">MKIEFPVLESEPLIYFLLHSGVFVLALACVFFILGLWMGAAIWGRYKKQLNNARVEIAGQFQEIAVLKRKLAEQTMRPSSGPLQPPPALLTEILPAVNEIFPERSSSESQTRPPTLSSRSMPSAASARSSFESSVAPALAPLSLASDLAPSPAAPSPAPAPAKPIPVVPAFAPAPTAAPIIHLTPTPAPLVSVADAEAHADPVLPAPMPGSALGASSAAISEPPANKRKTAAIRRPTVRVKPKKEATEPTTQPALPSALEPDTAPEVPESPEDSEDLAESFLLPDSPEPPPAPTAPSPASTSESPSQVEPEPAVLSKEEDELEPEDEDDDVAPFGFLLGDPPEPATPSMSTLAEILKNAAAEVKSISQSAAAVAAPAPAPLPSIPAIPSVLPEFDPSLGLIYKITPPEKDDLTRIKGIATVLEKRLHDLGIYTWRQIASWEDSHVREFSSRLAFKDRIAREKWVEQARSLNEACHSA</sequence>
<evidence type="ECO:0000256" key="1">
    <source>
        <dbReference type="SAM" id="MobiDB-lite"/>
    </source>
</evidence>
<dbReference type="OrthoDB" id="9807941at2"/>
<keyword evidence="2" id="KW-0812">Transmembrane</keyword>
<dbReference type="Proteomes" id="UP000321577">
    <property type="component" value="Unassembled WGS sequence"/>
</dbReference>
<keyword evidence="2" id="KW-1133">Transmembrane helix</keyword>
<name>A0A512MHV8_9BACT</name>
<feature type="compositionally biased region" description="Polar residues" evidence="1">
    <location>
        <begin position="107"/>
        <end position="116"/>
    </location>
</feature>
<feature type="compositionally biased region" description="Acidic residues" evidence="1">
    <location>
        <begin position="318"/>
        <end position="331"/>
    </location>
</feature>
<dbReference type="RefSeq" id="WP_146856083.1">
    <property type="nucleotide sequence ID" value="NZ_BKAG01000086.1"/>
</dbReference>
<gene>
    <name evidence="3" type="ORF">BGE01nite_56140</name>
</gene>
<keyword evidence="4" id="KW-1185">Reference proteome</keyword>
<accession>A0A512MHV8</accession>
<proteinExistence type="predicted"/>
<keyword evidence="2" id="KW-0472">Membrane</keyword>
<feature type="compositionally biased region" description="Pro residues" evidence="1">
    <location>
        <begin position="286"/>
        <end position="296"/>
    </location>
</feature>
<dbReference type="AlphaFoldDB" id="A0A512MHV8"/>
<feature type="region of interest" description="Disordered" evidence="1">
    <location>
        <begin position="202"/>
        <end position="338"/>
    </location>
</feature>
<feature type="compositionally biased region" description="Low complexity" evidence="1">
    <location>
        <begin position="209"/>
        <end position="219"/>
    </location>
</feature>
<evidence type="ECO:0000256" key="2">
    <source>
        <dbReference type="SAM" id="Phobius"/>
    </source>
</evidence>